<dbReference type="EMBL" id="JACOME010000001">
    <property type="protein sequence ID" value="MBC3845412.1"/>
    <property type="molecule type" value="Genomic_DNA"/>
</dbReference>
<dbReference type="Proteomes" id="UP000607435">
    <property type="component" value="Unassembled WGS sequence"/>
</dbReference>
<evidence type="ECO:0000256" key="1">
    <source>
        <dbReference type="ARBA" id="ARBA00006817"/>
    </source>
</evidence>
<comment type="similarity">
    <text evidence="1">Belongs to the AHA1 family.</text>
</comment>
<name>A0ABR6XY39_9FLAO</name>
<organism evidence="3 4">
    <name type="scientific">Winogradskyella echinorum</name>
    <dbReference type="NCBI Taxonomy" id="538189"/>
    <lineage>
        <taxon>Bacteria</taxon>
        <taxon>Pseudomonadati</taxon>
        <taxon>Bacteroidota</taxon>
        <taxon>Flavobacteriia</taxon>
        <taxon>Flavobacteriales</taxon>
        <taxon>Flavobacteriaceae</taxon>
        <taxon>Winogradskyella</taxon>
    </lineage>
</organism>
<dbReference type="InterPro" id="IPR013538">
    <property type="entry name" value="ASHA1/2-like_C"/>
</dbReference>
<comment type="caution">
    <text evidence="3">The sequence shown here is derived from an EMBL/GenBank/DDBJ whole genome shotgun (WGS) entry which is preliminary data.</text>
</comment>
<evidence type="ECO:0000259" key="2">
    <source>
        <dbReference type="Pfam" id="PF08327"/>
    </source>
</evidence>
<sequence length="144" mass="17069">MLNKTEHQSHSDYKKQIMVQSNAKTVFNALTENIHLWWSQTSESSQKTDGQFTVTFDNGYWWTFKILEFVPNTKLVWQCIAGEPDFNKEWIGHILHWQIKEEDSKTTISFHQTGLTPQIDCYDVCSRTWDMFITEKLKAFVEKK</sequence>
<feature type="domain" description="Activator of Hsp90 ATPase homologue 1/2-like C-terminal" evidence="2">
    <location>
        <begin position="23"/>
        <end position="142"/>
    </location>
</feature>
<evidence type="ECO:0000313" key="3">
    <source>
        <dbReference type="EMBL" id="MBC3845412.1"/>
    </source>
</evidence>
<gene>
    <name evidence="3" type="ORF">H6H04_03385</name>
</gene>
<dbReference type="Pfam" id="PF08327">
    <property type="entry name" value="AHSA1"/>
    <property type="match status" value="1"/>
</dbReference>
<dbReference type="Gene3D" id="3.30.530.20">
    <property type="match status" value="1"/>
</dbReference>
<accession>A0ABR6XY39</accession>
<dbReference type="CDD" id="cd07814">
    <property type="entry name" value="SRPBCC_CalC_Aha1-like"/>
    <property type="match status" value="1"/>
</dbReference>
<protein>
    <submittedName>
        <fullName evidence="3">SRPBCC domain-containing protein</fullName>
    </submittedName>
</protein>
<dbReference type="SUPFAM" id="SSF55961">
    <property type="entry name" value="Bet v1-like"/>
    <property type="match status" value="1"/>
</dbReference>
<proteinExistence type="inferred from homology"/>
<keyword evidence="4" id="KW-1185">Reference proteome</keyword>
<evidence type="ECO:0000313" key="4">
    <source>
        <dbReference type="Proteomes" id="UP000607435"/>
    </source>
</evidence>
<dbReference type="InterPro" id="IPR023393">
    <property type="entry name" value="START-like_dom_sf"/>
</dbReference>
<dbReference type="RefSeq" id="WP_186844523.1">
    <property type="nucleotide sequence ID" value="NZ_JACOME010000001.1"/>
</dbReference>
<reference evidence="3 4" key="1">
    <citation type="submission" date="2020-08" db="EMBL/GenBank/DDBJ databases">
        <title>Winogradskyella ouciana sp. nov., isolated from the hadal seawater of the Mariana Trench.</title>
        <authorList>
            <person name="He X."/>
        </authorList>
    </citation>
    <scope>NUCLEOTIDE SEQUENCE [LARGE SCALE GENOMIC DNA]</scope>
    <source>
        <strain evidence="3 4">KCTC 22026</strain>
    </source>
</reference>